<name>A0ABV0YLF0_9TELE</name>
<dbReference type="EMBL" id="JAHRIP010037864">
    <property type="protein sequence ID" value="MEQ2294581.1"/>
    <property type="molecule type" value="Genomic_DNA"/>
</dbReference>
<gene>
    <name evidence="2" type="ORF">AMECASPLE_005373</name>
</gene>
<proteinExistence type="predicted"/>
<organism evidence="2 3">
    <name type="scientific">Ameca splendens</name>
    <dbReference type="NCBI Taxonomy" id="208324"/>
    <lineage>
        <taxon>Eukaryota</taxon>
        <taxon>Metazoa</taxon>
        <taxon>Chordata</taxon>
        <taxon>Craniata</taxon>
        <taxon>Vertebrata</taxon>
        <taxon>Euteleostomi</taxon>
        <taxon>Actinopterygii</taxon>
        <taxon>Neopterygii</taxon>
        <taxon>Teleostei</taxon>
        <taxon>Neoteleostei</taxon>
        <taxon>Acanthomorphata</taxon>
        <taxon>Ovalentaria</taxon>
        <taxon>Atherinomorphae</taxon>
        <taxon>Cyprinodontiformes</taxon>
        <taxon>Goodeidae</taxon>
        <taxon>Ameca</taxon>
    </lineage>
</organism>
<keyword evidence="3" id="KW-1185">Reference proteome</keyword>
<feature type="compositionally biased region" description="Polar residues" evidence="1">
    <location>
        <begin position="49"/>
        <end position="67"/>
    </location>
</feature>
<reference evidence="2 3" key="1">
    <citation type="submission" date="2021-06" db="EMBL/GenBank/DDBJ databases">
        <authorList>
            <person name="Palmer J.M."/>
        </authorList>
    </citation>
    <scope>NUCLEOTIDE SEQUENCE [LARGE SCALE GENOMIC DNA]</scope>
    <source>
        <strain evidence="2 3">AS_MEX2019</strain>
        <tissue evidence="2">Muscle</tissue>
    </source>
</reference>
<evidence type="ECO:0000313" key="3">
    <source>
        <dbReference type="Proteomes" id="UP001469553"/>
    </source>
</evidence>
<evidence type="ECO:0000256" key="1">
    <source>
        <dbReference type="SAM" id="MobiDB-lite"/>
    </source>
</evidence>
<comment type="caution">
    <text evidence="2">The sequence shown here is derived from an EMBL/GenBank/DDBJ whole genome shotgun (WGS) entry which is preliminary data.</text>
</comment>
<sequence>MQPALLHLGVCLKWFSAPYLRVLEEDIGSDPVLVIFLACSSDATKAGCRSSSGSSRHQQANLPTLQHESNKPPHSISLTIPWFKGFREVPETYLICSERDLPTLFPPLVDSYSSLCKQTTPLLNLHHSMNSPLSLPVQLICALILTTCSSSNKQT</sequence>
<protein>
    <submittedName>
        <fullName evidence="2">Uncharacterized protein</fullName>
    </submittedName>
</protein>
<evidence type="ECO:0000313" key="2">
    <source>
        <dbReference type="EMBL" id="MEQ2294581.1"/>
    </source>
</evidence>
<accession>A0ABV0YLF0</accession>
<feature type="region of interest" description="Disordered" evidence="1">
    <location>
        <begin position="49"/>
        <end position="72"/>
    </location>
</feature>
<dbReference type="Proteomes" id="UP001469553">
    <property type="component" value="Unassembled WGS sequence"/>
</dbReference>